<dbReference type="Proteomes" id="UP000092666">
    <property type="component" value="Unassembled WGS sequence"/>
</dbReference>
<keyword evidence="2" id="KW-1185">Reference proteome</keyword>
<gene>
    <name evidence="1" type="ORF">I316_02316</name>
</gene>
<dbReference type="EMBL" id="KI669497">
    <property type="protein sequence ID" value="OCF35823.1"/>
    <property type="molecule type" value="Genomic_DNA"/>
</dbReference>
<reference evidence="2" key="2">
    <citation type="submission" date="2013-12" db="EMBL/GenBank/DDBJ databases">
        <title>Evolution of pathogenesis and genome organization in the Tremellales.</title>
        <authorList>
            <person name="Cuomo C."/>
            <person name="Litvintseva A."/>
            <person name="Heitman J."/>
            <person name="Chen Y."/>
            <person name="Sun S."/>
            <person name="Springer D."/>
            <person name="Dromer F."/>
            <person name="Young S."/>
            <person name="Zeng Q."/>
            <person name="Chapman S."/>
            <person name="Gujja S."/>
            <person name="Saif S."/>
            <person name="Birren B."/>
        </authorList>
    </citation>
    <scope>NUCLEOTIDE SEQUENCE [LARGE SCALE GENOMIC DNA]</scope>
    <source>
        <strain evidence="2">BCC8398</strain>
    </source>
</reference>
<sequence>MSPPPLELADFSLTDFEHPTGLKEQYCSNQRISLVLQRGRLPMAWSDFRLWDEHGALLLKCVDCFAVFQDHKWIKTRDNDVVYTMISFDGNIAVDIHEGLAPAYGPGRGSEYATCVDSPGPKRDISVDFWDFQSKLVIQWRLIFINDRDHAVLLTPEGAVAKISKGRWWFSPYHIEVGKNVDYSLVMMAVIASCVVGTHGDLLNPTMDQVFTNNIDLMRDNGYEEQLGKREDRTDPEVHNIFIKPHPA</sequence>
<reference evidence="1 2" key="1">
    <citation type="submission" date="2013-07" db="EMBL/GenBank/DDBJ databases">
        <title>The Genome Sequence of Cryptococcus heveanensis BCC8398.</title>
        <authorList>
            <consortium name="The Broad Institute Genome Sequencing Platform"/>
            <person name="Cuomo C."/>
            <person name="Litvintseva A."/>
            <person name="Chen Y."/>
            <person name="Heitman J."/>
            <person name="Sun S."/>
            <person name="Springer D."/>
            <person name="Dromer F."/>
            <person name="Young S.K."/>
            <person name="Zeng Q."/>
            <person name="Gargeya S."/>
            <person name="Fitzgerald M."/>
            <person name="Abouelleil A."/>
            <person name="Alvarado L."/>
            <person name="Berlin A.M."/>
            <person name="Chapman S.B."/>
            <person name="Dewar J."/>
            <person name="Goldberg J."/>
            <person name="Griggs A."/>
            <person name="Gujja S."/>
            <person name="Hansen M."/>
            <person name="Howarth C."/>
            <person name="Imamovic A."/>
            <person name="Larimer J."/>
            <person name="McCowan C."/>
            <person name="Murphy C."/>
            <person name="Pearson M."/>
            <person name="Priest M."/>
            <person name="Roberts A."/>
            <person name="Saif S."/>
            <person name="Shea T."/>
            <person name="Sykes S."/>
            <person name="Wortman J."/>
            <person name="Nusbaum C."/>
            <person name="Birren B."/>
        </authorList>
    </citation>
    <scope>NUCLEOTIDE SEQUENCE [LARGE SCALE GENOMIC DNA]</scope>
    <source>
        <strain evidence="1 2">BCC8398</strain>
    </source>
</reference>
<accession>A0A1B9GXT1</accession>
<organism evidence="1 2">
    <name type="scientific">Kwoniella heveanensis BCC8398</name>
    <dbReference type="NCBI Taxonomy" id="1296120"/>
    <lineage>
        <taxon>Eukaryota</taxon>
        <taxon>Fungi</taxon>
        <taxon>Dikarya</taxon>
        <taxon>Basidiomycota</taxon>
        <taxon>Agaricomycotina</taxon>
        <taxon>Tremellomycetes</taxon>
        <taxon>Tremellales</taxon>
        <taxon>Cryptococcaceae</taxon>
        <taxon>Kwoniella</taxon>
    </lineage>
</organism>
<evidence type="ECO:0000313" key="2">
    <source>
        <dbReference type="Proteomes" id="UP000092666"/>
    </source>
</evidence>
<dbReference type="AlphaFoldDB" id="A0A1B9GXT1"/>
<protein>
    <submittedName>
        <fullName evidence="1">Uncharacterized protein</fullName>
    </submittedName>
</protein>
<proteinExistence type="predicted"/>
<evidence type="ECO:0000313" key="1">
    <source>
        <dbReference type="EMBL" id="OCF35823.1"/>
    </source>
</evidence>
<name>A0A1B9GXT1_9TREE</name>